<feature type="domain" description="Glutamyl/glutaminyl-tRNA synthetase class Ib catalytic" evidence="8">
    <location>
        <begin position="22"/>
        <end position="300"/>
    </location>
</feature>
<name>A0A2U1B5Y1_9BACT</name>
<dbReference type="PROSITE" id="PS00178">
    <property type="entry name" value="AA_TRNA_LIGASE_I"/>
    <property type="match status" value="1"/>
</dbReference>
<comment type="caution">
    <text evidence="9">The sequence shown here is derived from an EMBL/GenBank/DDBJ whole genome shotgun (WGS) entry which is preliminary data.</text>
</comment>
<keyword evidence="4" id="KW-0862">Zinc</keyword>
<accession>A0A2U1B5Y1</accession>
<dbReference type="Gene3D" id="3.40.50.620">
    <property type="entry name" value="HUPs"/>
    <property type="match status" value="1"/>
</dbReference>
<keyword evidence="5 7" id="KW-0067">ATP-binding</keyword>
<dbReference type="InterPro" id="IPR014729">
    <property type="entry name" value="Rossmann-like_a/b/a_fold"/>
</dbReference>
<evidence type="ECO:0000256" key="3">
    <source>
        <dbReference type="ARBA" id="ARBA00022741"/>
    </source>
</evidence>
<dbReference type="GO" id="GO:0004818">
    <property type="term" value="F:glutamate-tRNA ligase activity"/>
    <property type="evidence" value="ECO:0007669"/>
    <property type="project" value="TreeGrafter"/>
</dbReference>
<evidence type="ECO:0000259" key="8">
    <source>
        <dbReference type="Pfam" id="PF00749"/>
    </source>
</evidence>
<dbReference type="InterPro" id="IPR000924">
    <property type="entry name" value="Glu/Gln-tRNA-synth"/>
</dbReference>
<keyword evidence="6 7" id="KW-0030">Aminoacyl-tRNA synthetase</keyword>
<dbReference type="PANTHER" id="PTHR43311:SF1">
    <property type="entry name" value="GLUTAMYL-Q TRNA(ASP) SYNTHETASE"/>
    <property type="match status" value="1"/>
</dbReference>
<dbReference type="GO" id="GO:0005829">
    <property type="term" value="C:cytosol"/>
    <property type="evidence" value="ECO:0007669"/>
    <property type="project" value="TreeGrafter"/>
</dbReference>
<dbReference type="GO" id="GO:0005524">
    <property type="term" value="F:ATP binding"/>
    <property type="evidence" value="ECO:0007669"/>
    <property type="project" value="UniProtKB-KW"/>
</dbReference>
<organism evidence="9 10">
    <name type="scientific">Pontibacter virosus</name>
    <dbReference type="NCBI Taxonomy" id="1765052"/>
    <lineage>
        <taxon>Bacteria</taxon>
        <taxon>Pseudomonadati</taxon>
        <taxon>Bacteroidota</taxon>
        <taxon>Cytophagia</taxon>
        <taxon>Cytophagales</taxon>
        <taxon>Hymenobacteraceae</taxon>
        <taxon>Pontibacter</taxon>
    </lineage>
</organism>
<protein>
    <submittedName>
        <fullName evidence="9">Glutamyl-tRNA synthetase</fullName>
    </submittedName>
</protein>
<keyword evidence="10" id="KW-1185">Reference proteome</keyword>
<comment type="similarity">
    <text evidence="7">Belongs to the class-I aminoacyl-tRNA synthetase family.</text>
</comment>
<gene>
    <name evidence="9" type="ORF">C8E01_101449</name>
</gene>
<evidence type="ECO:0000256" key="6">
    <source>
        <dbReference type="ARBA" id="ARBA00023146"/>
    </source>
</evidence>
<dbReference type="PRINTS" id="PR00987">
    <property type="entry name" value="TRNASYNTHGLU"/>
</dbReference>
<dbReference type="GO" id="GO:0006424">
    <property type="term" value="P:glutamyl-tRNA aminoacylation"/>
    <property type="evidence" value="ECO:0007669"/>
    <property type="project" value="TreeGrafter"/>
</dbReference>
<keyword evidence="2" id="KW-0479">Metal-binding</keyword>
<evidence type="ECO:0000256" key="5">
    <source>
        <dbReference type="ARBA" id="ARBA00022840"/>
    </source>
</evidence>
<dbReference type="InterPro" id="IPR001412">
    <property type="entry name" value="aa-tRNA-synth_I_CS"/>
</dbReference>
<dbReference type="Proteomes" id="UP000245466">
    <property type="component" value="Unassembled WGS sequence"/>
</dbReference>
<evidence type="ECO:0000256" key="7">
    <source>
        <dbReference type="RuleBase" id="RU363037"/>
    </source>
</evidence>
<reference evidence="9 10" key="1">
    <citation type="submission" date="2018-04" db="EMBL/GenBank/DDBJ databases">
        <title>Genomic Encyclopedia of Type Strains, Phase IV (KMG-IV): sequencing the most valuable type-strain genomes for metagenomic binning, comparative biology and taxonomic classification.</title>
        <authorList>
            <person name="Goeker M."/>
        </authorList>
    </citation>
    <scope>NUCLEOTIDE SEQUENCE [LARGE SCALE GENOMIC DNA]</scope>
    <source>
        <strain evidence="9 10">DSM 100231</strain>
    </source>
</reference>
<dbReference type="InterPro" id="IPR020058">
    <property type="entry name" value="Glu/Gln-tRNA-synth_Ib_cat-dom"/>
</dbReference>
<evidence type="ECO:0000313" key="9">
    <source>
        <dbReference type="EMBL" id="PVY44085.1"/>
    </source>
</evidence>
<dbReference type="Pfam" id="PF00749">
    <property type="entry name" value="tRNA-synt_1c"/>
    <property type="match status" value="1"/>
</dbReference>
<evidence type="ECO:0000256" key="4">
    <source>
        <dbReference type="ARBA" id="ARBA00022833"/>
    </source>
</evidence>
<keyword evidence="3 7" id="KW-0547">Nucleotide-binding</keyword>
<dbReference type="SUPFAM" id="SSF52374">
    <property type="entry name" value="Nucleotidylyl transferase"/>
    <property type="match status" value="1"/>
</dbReference>
<evidence type="ECO:0000313" key="10">
    <source>
        <dbReference type="Proteomes" id="UP000245466"/>
    </source>
</evidence>
<proteinExistence type="inferred from homology"/>
<dbReference type="AlphaFoldDB" id="A0A2U1B5Y1"/>
<keyword evidence="7" id="KW-0648">Protein biosynthesis</keyword>
<dbReference type="EMBL" id="QEKI01000001">
    <property type="protein sequence ID" value="PVY44085.1"/>
    <property type="molecule type" value="Genomic_DNA"/>
</dbReference>
<dbReference type="PANTHER" id="PTHR43311">
    <property type="entry name" value="GLUTAMATE--TRNA LIGASE"/>
    <property type="match status" value="1"/>
</dbReference>
<sequence length="321" mass="35935">MTRQLYLAAFTCITTPVETKQQIKTRIAPTPSGYLHLGNALSFAITWALARQQQGIVALRIDDLDNARFRPEYLQDIFDTLDFMGLDYDEGPRNPQDFQENYSQLLRLPTYQMQLDKLVQQGMVYACPCSRSQIAALSLQGLYPLTCRDEHLPLDTPNAAWRVRIPEDTTISFQDQLLGHCTVALALEMPDFVVRRKDGIPAYQIASIVDDLAMGVNLIVRGEDLMLSTAAQLFLAQHTGATAFTDAAFVHHPLIVSGGNKLSKSHDALSLTEMRKAGLTPKQLWQKLAELLGWQDAGIADAQSFLSRFRLQDLPRHIAHV</sequence>
<dbReference type="InterPro" id="IPR049940">
    <property type="entry name" value="GluQ/Sye"/>
</dbReference>
<evidence type="ECO:0000256" key="2">
    <source>
        <dbReference type="ARBA" id="ARBA00022723"/>
    </source>
</evidence>
<keyword evidence="1 7" id="KW-0436">Ligase</keyword>
<evidence type="ECO:0000256" key="1">
    <source>
        <dbReference type="ARBA" id="ARBA00022598"/>
    </source>
</evidence>